<dbReference type="Proteomes" id="UP000014540">
    <property type="component" value="Unassembled WGS sequence"/>
</dbReference>
<name>S3VG08_9LEPT</name>
<sequence>MSKVLTLFIFLFLCDMACVGFGDLRNSERLNTDTDDSLVKRGLGLHFVAWSDQERYIPEIRSRLEKNGFIFQNGTPTRLEVILEEGGTTRTILRILNLIATSATGSIFPFYNQVNYNIRFRVFESGRLTQSCSYDLRNNEFFGILLTPVALFRSSPSTLSDLIALSVDLYSRGCVVKPENHP</sequence>
<gene>
    <name evidence="1" type="ORF">LEP1GSC058_1944</name>
</gene>
<dbReference type="AlphaFoldDB" id="S3VG08"/>
<dbReference type="OrthoDB" id="9822876at2"/>
<proteinExistence type="predicted"/>
<comment type="caution">
    <text evidence="1">The sequence shown here is derived from an EMBL/GenBank/DDBJ whole genome shotgun (WGS) entry which is preliminary data.</text>
</comment>
<evidence type="ECO:0000313" key="1">
    <source>
        <dbReference type="EMBL" id="EPG75415.1"/>
    </source>
</evidence>
<dbReference type="STRING" id="1193011.LEP1GSC058_1944"/>
<dbReference type="RefSeq" id="WP_016548503.1">
    <property type="nucleotide sequence ID" value="NZ_AKWZ02000003.1"/>
</dbReference>
<protein>
    <submittedName>
        <fullName evidence="1">Uncharacterized protein</fullName>
    </submittedName>
</protein>
<organism evidence="1 2">
    <name type="scientific">Leptospira fainei serovar Hurstbridge str. BUT 6</name>
    <dbReference type="NCBI Taxonomy" id="1193011"/>
    <lineage>
        <taxon>Bacteria</taxon>
        <taxon>Pseudomonadati</taxon>
        <taxon>Spirochaetota</taxon>
        <taxon>Spirochaetia</taxon>
        <taxon>Leptospirales</taxon>
        <taxon>Leptospiraceae</taxon>
        <taxon>Leptospira</taxon>
    </lineage>
</organism>
<keyword evidence="2" id="KW-1185">Reference proteome</keyword>
<evidence type="ECO:0000313" key="2">
    <source>
        <dbReference type="Proteomes" id="UP000014540"/>
    </source>
</evidence>
<accession>S3VG08</accession>
<dbReference type="EMBL" id="AKWZ02000003">
    <property type="protein sequence ID" value="EPG75415.1"/>
    <property type="molecule type" value="Genomic_DNA"/>
</dbReference>
<reference evidence="1" key="1">
    <citation type="submission" date="2013-04" db="EMBL/GenBank/DDBJ databases">
        <authorList>
            <person name="Harkins D.M."/>
            <person name="Durkin A.S."/>
            <person name="Selengut J.D."/>
            <person name="Sanka R."/>
            <person name="DePew J."/>
            <person name="Purushe J."/>
            <person name="Ahmed A."/>
            <person name="van der Linden H."/>
            <person name="Goris M.G.A."/>
            <person name="Hartskeerl R.A."/>
            <person name="Vinetz J.M."/>
            <person name="Sutton G.G."/>
            <person name="Nelson W.C."/>
            <person name="Fouts D.E."/>
        </authorList>
    </citation>
    <scope>NUCLEOTIDE SEQUENCE [LARGE SCALE GENOMIC DNA]</scope>
    <source>
        <strain evidence="1">BUT 6</strain>
    </source>
</reference>